<evidence type="ECO:0000313" key="2">
    <source>
        <dbReference type="Proteomes" id="UP000008743"/>
    </source>
</evidence>
<dbReference type="InParanoid" id="A0A0D2WIW0"/>
<proteinExistence type="predicted"/>
<gene>
    <name evidence="1" type="ORF">CAOG_009321</name>
</gene>
<accession>A0A0D2WIW0</accession>
<organism evidence="1 2">
    <name type="scientific">Capsaspora owczarzaki (strain ATCC 30864)</name>
    <dbReference type="NCBI Taxonomy" id="595528"/>
    <lineage>
        <taxon>Eukaryota</taxon>
        <taxon>Filasterea</taxon>
        <taxon>Capsaspora</taxon>
    </lineage>
</organism>
<name>A0A0D2WIW0_CAPO3</name>
<dbReference type="AlphaFoldDB" id="A0A0D2WIW0"/>
<evidence type="ECO:0000313" key="1">
    <source>
        <dbReference type="EMBL" id="KJE89078.1"/>
    </source>
</evidence>
<sequence length="101" mass="11482">MHRLFLLFRDFTSKPENFLKHIKETCVLLNLSPDTLKAIHKLGLEAAQEAANPAPNPRVRSTTPKASIQALMQSKSLFRFSQEEVLELVSHHADAMTRSER</sequence>
<dbReference type="OrthoDB" id="2189254at2759"/>
<protein>
    <submittedName>
        <fullName evidence="1">Uncharacterized protein</fullName>
    </submittedName>
</protein>
<reference evidence="2" key="1">
    <citation type="submission" date="2011-02" db="EMBL/GenBank/DDBJ databases">
        <title>The Genome Sequence of Capsaspora owczarzaki ATCC 30864.</title>
        <authorList>
            <person name="Russ C."/>
            <person name="Cuomo C."/>
            <person name="Burger G."/>
            <person name="Gray M.W."/>
            <person name="Holland P.W.H."/>
            <person name="King N."/>
            <person name="Lang F.B.F."/>
            <person name="Roger A.J."/>
            <person name="Ruiz-Trillo I."/>
            <person name="Young S.K."/>
            <person name="Zeng Q."/>
            <person name="Gargeya S."/>
            <person name="Alvarado L."/>
            <person name="Berlin A."/>
            <person name="Chapman S.B."/>
            <person name="Chen Z."/>
            <person name="Freedman E."/>
            <person name="Gellesch M."/>
            <person name="Goldberg J."/>
            <person name="Griggs A."/>
            <person name="Gujja S."/>
            <person name="Heilman E."/>
            <person name="Heiman D."/>
            <person name="Howarth C."/>
            <person name="Mehta T."/>
            <person name="Neiman D."/>
            <person name="Pearson M."/>
            <person name="Roberts A."/>
            <person name="Saif S."/>
            <person name="Shea T."/>
            <person name="Shenoy N."/>
            <person name="Sisk P."/>
            <person name="Stolte C."/>
            <person name="Sykes S."/>
            <person name="White J."/>
            <person name="Yandava C."/>
            <person name="Haas B."/>
            <person name="Nusbaum C."/>
            <person name="Birren B."/>
        </authorList>
    </citation>
    <scope>NUCLEOTIDE SEQUENCE</scope>
    <source>
        <strain evidence="2">ATCC 30864</strain>
    </source>
</reference>
<dbReference type="EMBL" id="KE346360">
    <property type="protein sequence ID" value="KJE89078.1"/>
    <property type="molecule type" value="Genomic_DNA"/>
</dbReference>
<dbReference type="Proteomes" id="UP000008743">
    <property type="component" value="Unassembled WGS sequence"/>
</dbReference>
<keyword evidence="2" id="KW-1185">Reference proteome</keyword>